<dbReference type="Pfam" id="PF08002">
    <property type="entry name" value="DUF1697"/>
    <property type="match status" value="1"/>
</dbReference>
<dbReference type="InterPro" id="IPR012545">
    <property type="entry name" value="DUF1697"/>
</dbReference>
<sequence>MRYVLLLRGINVGGKNRVVMAELREKLEALGFTEVTSYINSGNLFFNSEEDINSIREKVQTHLKESYDFDLLSIIISVEAYKVDYLNLPAWWNEEFARRDVLFYTEAVDRDAFKEEVASMSLGNEEIHFGELAVYWGKYDEANYKKTAYARYLVKSPFYKQITVRNGKTYEKIYQKLMDN</sequence>
<reference evidence="1 2" key="1">
    <citation type="submission" date="2019-05" db="EMBL/GenBank/DDBJ databases">
        <title>The metagenome of a microbial culture collection derived from dairy environment covers the genomic content of the human microbiome.</title>
        <authorList>
            <person name="Roder T."/>
            <person name="Wuthrich D."/>
            <person name="Sattari Z."/>
            <person name="Von Ah U."/>
            <person name="Bar C."/>
            <person name="Ronchi F."/>
            <person name="Macpherson A.J."/>
            <person name="Ganal-Vonarburg S.C."/>
            <person name="Bruggmann R."/>
            <person name="Vergeres G."/>
        </authorList>
    </citation>
    <scope>NUCLEOTIDE SEQUENCE [LARGE SCALE GENOMIC DNA]</scope>
    <source>
        <strain evidence="1 2">FAM 24227</strain>
    </source>
</reference>
<name>A0A5R9DX79_9LACT</name>
<dbReference type="OrthoDB" id="9806494at2"/>
<comment type="caution">
    <text evidence="1">The sequence shown here is derived from an EMBL/GenBank/DDBJ whole genome shotgun (WGS) entry which is preliminary data.</text>
</comment>
<dbReference type="Proteomes" id="UP000306420">
    <property type="component" value="Unassembled WGS sequence"/>
</dbReference>
<dbReference type="PIRSF" id="PIRSF008502">
    <property type="entry name" value="UCP008502"/>
    <property type="match status" value="1"/>
</dbReference>
<dbReference type="Gene3D" id="3.30.70.1260">
    <property type="entry name" value="bacterial protein sp0830 like"/>
    <property type="match status" value="1"/>
</dbReference>
<dbReference type="PANTHER" id="PTHR36439">
    <property type="entry name" value="BLL4334 PROTEIN"/>
    <property type="match status" value="1"/>
</dbReference>
<dbReference type="AlphaFoldDB" id="A0A5R9DX79"/>
<gene>
    <name evidence="1" type="ORF">FEZ33_04195</name>
</gene>
<organism evidence="1 2">
    <name type="scientific">Ruoffia tabacinasalis</name>
    <dbReference type="NCBI Taxonomy" id="87458"/>
    <lineage>
        <taxon>Bacteria</taxon>
        <taxon>Bacillati</taxon>
        <taxon>Bacillota</taxon>
        <taxon>Bacilli</taxon>
        <taxon>Lactobacillales</taxon>
        <taxon>Aerococcaceae</taxon>
        <taxon>Ruoffia</taxon>
    </lineage>
</organism>
<proteinExistence type="predicted"/>
<dbReference type="SUPFAM" id="SSF160379">
    <property type="entry name" value="SP0830-like"/>
    <property type="match status" value="1"/>
</dbReference>
<dbReference type="PANTHER" id="PTHR36439:SF1">
    <property type="entry name" value="DUF1697 DOMAIN-CONTAINING PROTEIN"/>
    <property type="match status" value="1"/>
</dbReference>
<dbReference type="Gene3D" id="3.30.70.1280">
    <property type="entry name" value="SP0830-like domains"/>
    <property type="match status" value="1"/>
</dbReference>
<dbReference type="RefSeq" id="WP_138404151.1">
    <property type="nucleotide sequence ID" value="NZ_VBSP01000010.1"/>
</dbReference>
<evidence type="ECO:0000313" key="1">
    <source>
        <dbReference type="EMBL" id="TLQ41771.1"/>
    </source>
</evidence>
<accession>A0A5R9DX79</accession>
<evidence type="ECO:0000313" key="2">
    <source>
        <dbReference type="Proteomes" id="UP000306420"/>
    </source>
</evidence>
<dbReference type="EMBL" id="VBSP01000010">
    <property type="protein sequence ID" value="TLQ41771.1"/>
    <property type="molecule type" value="Genomic_DNA"/>
</dbReference>
<protein>
    <submittedName>
        <fullName evidence="1">DUF1697 domain-containing protein</fullName>
    </submittedName>
</protein>